<dbReference type="GO" id="GO:0005886">
    <property type="term" value="C:plasma membrane"/>
    <property type="evidence" value="ECO:0007669"/>
    <property type="project" value="UniProtKB-SubCell"/>
</dbReference>
<reference evidence="10 11" key="1">
    <citation type="submission" date="2013-04" db="EMBL/GenBank/DDBJ databases">
        <title>Hyphomonas sp. T24B3 Genome Sequencing.</title>
        <authorList>
            <person name="Lai Q."/>
            <person name="Shao Z."/>
        </authorList>
    </citation>
    <scope>NUCLEOTIDE SEQUENCE [LARGE SCALE GENOMIC DNA]</scope>
    <source>
        <strain evidence="10 11">T24B3</strain>
    </source>
</reference>
<dbReference type="InterPro" id="IPR010055">
    <property type="entry name" value="T2SS_protein-GspJ"/>
</dbReference>
<dbReference type="RefSeq" id="WP_051594988.1">
    <property type="nucleotide sequence ID" value="NZ_AWFA01000041.1"/>
</dbReference>
<keyword evidence="8" id="KW-1133">Transmembrane helix</keyword>
<evidence type="ECO:0000256" key="5">
    <source>
        <dbReference type="ARBA" id="ARBA00022481"/>
    </source>
</evidence>
<dbReference type="GO" id="GO:0015628">
    <property type="term" value="P:protein secretion by the type II secretion system"/>
    <property type="evidence" value="ECO:0007669"/>
    <property type="project" value="InterPro"/>
</dbReference>
<evidence type="ECO:0000256" key="9">
    <source>
        <dbReference type="ARBA" id="ARBA00023136"/>
    </source>
</evidence>
<evidence type="ECO:0000313" key="11">
    <source>
        <dbReference type="Proteomes" id="UP000249123"/>
    </source>
</evidence>
<comment type="similarity">
    <text evidence="2">Belongs to the GSP J family.</text>
</comment>
<keyword evidence="4" id="KW-1003">Cell membrane</keyword>
<keyword evidence="9" id="KW-0472">Membrane</keyword>
<dbReference type="PROSITE" id="PS00409">
    <property type="entry name" value="PROKAR_NTER_METHYL"/>
    <property type="match status" value="1"/>
</dbReference>
<dbReference type="PANTHER" id="PTHR39583">
    <property type="entry name" value="TYPE II SECRETION SYSTEM PROTEIN J-RELATED"/>
    <property type="match status" value="1"/>
</dbReference>
<comment type="caution">
    <text evidence="10">The sequence shown here is derived from an EMBL/GenBank/DDBJ whole genome shotgun (WGS) entry which is preliminary data.</text>
</comment>
<dbReference type="Proteomes" id="UP000249123">
    <property type="component" value="Unassembled WGS sequence"/>
</dbReference>
<keyword evidence="7" id="KW-0812">Transmembrane</keyword>
<dbReference type="STRING" id="1280941.HY2_15715"/>
<dbReference type="InterPro" id="IPR012902">
    <property type="entry name" value="N_methyl_site"/>
</dbReference>
<dbReference type="eggNOG" id="COG4795">
    <property type="taxonomic scope" value="Bacteria"/>
</dbReference>
<evidence type="ECO:0000256" key="3">
    <source>
        <dbReference type="ARBA" id="ARBA00021539"/>
    </source>
</evidence>
<comment type="subcellular location">
    <subcellularLocation>
        <location evidence="1">Cell inner membrane</location>
        <topology evidence="1">Single-pass membrane protein</topology>
    </subcellularLocation>
</comment>
<protein>
    <recommendedName>
        <fullName evidence="3">Type II secretion system protein J</fullName>
    </recommendedName>
</protein>
<dbReference type="Pfam" id="PF11612">
    <property type="entry name" value="T2SSJ"/>
    <property type="match status" value="1"/>
</dbReference>
<keyword evidence="6" id="KW-0997">Cell inner membrane</keyword>
<proteinExistence type="inferred from homology"/>
<dbReference type="EMBL" id="AWFB01000016">
    <property type="protein sequence ID" value="RAN33879.1"/>
    <property type="molecule type" value="Genomic_DNA"/>
</dbReference>
<dbReference type="PANTHER" id="PTHR39583:SF2">
    <property type="entry name" value="TYPE II SECRETION SYSTEM PROTEIN J"/>
    <property type="match status" value="1"/>
</dbReference>
<dbReference type="Gene3D" id="3.10.610.10">
    <property type="entry name" value="GSPII I/J protein-like"/>
    <property type="match status" value="1"/>
</dbReference>
<dbReference type="InterPro" id="IPR051621">
    <property type="entry name" value="T2SS_protein_J"/>
</dbReference>
<dbReference type="InterPro" id="IPR045584">
    <property type="entry name" value="Pilin-like"/>
</dbReference>
<keyword evidence="5" id="KW-0488">Methylation</keyword>
<accession>A0A062U167</accession>
<gene>
    <name evidence="10" type="ORF">HY3_11970</name>
</gene>
<evidence type="ECO:0000256" key="6">
    <source>
        <dbReference type="ARBA" id="ARBA00022519"/>
    </source>
</evidence>
<sequence>MKRSGGFTLIEMLVALAVSSLLLVAGSTLLIQTLRAGNMVETHTRDVRALDVAHSLLRDDLAEATLRETRAPNGLDAPEAFSGGQSLSQPLLSFTRSGWLNPAEADARGDLQRVEYFMQEGKLLRRAWMRPDPVRETLYADRVVVDGVDRIGLRFFAGNSWQLNWSGQADSLPELVEFTFVYGEGDVLHQVFLVGGNG</sequence>
<keyword evidence="11" id="KW-1185">Reference proteome</keyword>
<dbReference type="AlphaFoldDB" id="A0A062U167"/>
<evidence type="ECO:0000256" key="7">
    <source>
        <dbReference type="ARBA" id="ARBA00022692"/>
    </source>
</evidence>
<dbReference type="NCBIfam" id="TIGR01711">
    <property type="entry name" value="gspJ"/>
    <property type="match status" value="1"/>
</dbReference>
<name>A0A062U167_9PROT</name>
<evidence type="ECO:0000256" key="4">
    <source>
        <dbReference type="ARBA" id="ARBA00022475"/>
    </source>
</evidence>
<dbReference type="SUPFAM" id="SSF54523">
    <property type="entry name" value="Pili subunits"/>
    <property type="match status" value="1"/>
</dbReference>
<evidence type="ECO:0000256" key="2">
    <source>
        <dbReference type="ARBA" id="ARBA00011084"/>
    </source>
</evidence>
<dbReference type="OrthoDB" id="9794345at2"/>
<dbReference type="NCBIfam" id="TIGR02532">
    <property type="entry name" value="IV_pilin_GFxxxE"/>
    <property type="match status" value="1"/>
</dbReference>
<organism evidence="10 11">
    <name type="scientific">Hyphomonas pacifica</name>
    <dbReference type="NCBI Taxonomy" id="1280941"/>
    <lineage>
        <taxon>Bacteria</taxon>
        <taxon>Pseudomonadati</taxon>
        <taxon>Pseudomonadota</taxon>
        <taxon>Alphaproteobacteria</taxon>
        <taxon>Hyphomonadales</taxon>
        <taxon>Hyphomonadaceae</taxon>
        <taxon>Hyphomonas</taxon>
    </lineage>
</organism>
<dbReference type="Pfam" id="PF07963">
    <property type="entry name" value="N_methyl"/>
    <property type="match status" value="1"/>
</dbReference>
<dbReference type="GO" id="GO:0015627">
    <property type="term" value="C:type II protein secretion system complex"/>
    <property type="evidence" value="ECO:0007669"/>
    <property type="project" value="InterPro"/>
</dbReference>
<evidence type="ECO:0000313" key="10">
    <source>
        <dbReference type="EMBL" id="RAN33879.1"/>
    </source>
</evidence>
<evidence type="ECO:0000256" key="1">
    <source>
        <dbReference type="ARBA" id="ARBA00004377"/>
    </source>
</evidence>
<evidence type="ECO:0000256" key="8">
    <source>
        <dbReference type="ARBA" id="ARBA00022989"/>
    </source>
</evidence>